<dbReference type="EMBL" id="JAVDXW010000001">
    <property type="protein sequence ID" value="MDR7299913.1"/>
    <property type="molecule type" value="Genomic_DNA"/>
</dbReference>
<evidence type="ECO:0000313" key="2">
    <source>
        <dbReference type="EMBL" id="MDR7299913.1"/>
    </source>
</evidence>
<sequence>MISHDHEAAPRRHSAAEAAGTMPASPLVPTQARPAHHSAEHTFAPDRDETEESHLVRGYD</sequence>
<evidence type="ECO:0000313" key="3">
    <source>
        <dbReference type="Proteomes" id="UP001180845"/>
    </source>
</evidence>
<dbReference type="RefSeq" id="WP_310267793.1">
    <property type="nucleotide sequence ID" value="NZ_JAVDXW010000001.1"/>
</dbReference>
<comment type="caution">
    <text evidence="2">The sequence shown here is derived from an EMBL/GenBank/DDBJ whole genome shotgun (WGS) entry which is preliminary data.</text>
</comment>
<accession>A0AAE3Z7U2</accession>
<feature type="region of interest" description="Disordered" evidence="1">
    <location>
        <begin position="1"/>
        <end position="60"/>
    </location>
</feature>
<proteinExistence type="predicted"/>
<feature type="compositionally biased region" description="Basic and acidic residues" evidence="1">
    <location>
        <begin position="37"/>
        <end position="60"/>
    </location>
</feature>
<dbReference type="Proteomes" id="UP001180845">
    <property type="component" value="Unassembled WGS sequence"/>
</dbReference>
<dbReference type="AlphaFoldDB" id="A0AAE3Z7U2"/>
<protein>
    <submittedName>
        <fullName evidence="2">Uncharacterized protein</fullName>
    </submittedName>
</protein>
<evidence type="ECO:0000256" key="1">
    <source>
        <dbReference type="SAM" id="MobiDB-lite"/>
    </source>
</evidence>
<name>A0AAE3Z7U2_9ACTN</name>
<feature type="compositionally biased region" description="Basic and acidic residues" evidence="1">
    <location>
        <begin position="1"/>
        <end position="10"/>
    </location>
</feature>
<gene>
    <name evidence="2" type="ORF">JOF55_000094</name>
</gene>
<reference evidence="2" key="1">
    <citation type="submission" date="2023-07" db="EMBL/GenBank/DDBJ databases">
        <title>Sequencing the genomes of 1000 actinobacteria strains.</title>
        <authorList>
            <person name="Klenk H.-P."/>
        </authorList>
    </citation>
    <scope>NUCLEOTIDE SEQUENCE</scope>
    <source>
        <strain evidence="2">DSM 45977</strain>
    </source>
</reference>
<keyword evidence="3" id="KW-1185">Reference proteome</keyword>
<organism evidence="2 3">
    <name type="scientific">Haloactinomyces albus</name>
    <dbReference type="NCBI Taxonomy" id="1352928"/>
    <lineage>
        <taxon>Bacteria</taxon>
        <taxon>Bacillati</taxon>
        <taxon>Actinomycetota</taxon>
        <taxon>Actinomycetes</taxon>
        <taxon>Actinopolysporales</taxon>
        <taxon>Actinopolysporaceae</taxon>
        <taxon>Haloactinomyces</taxon>
    </lineage>
</organism>